<evidence type="ECO:0000313" key="3">
    <source>
        <dbReference type="Proteomes" id="UP000184267"/>
    </source>
</evidence>
<proteinExistence type="predicted"/>
<reference evidence="2 3" key="1">
    <citation type="submission" date="2016-10" db="EMBL/GenBank/DDBJ databases">
        <title>Genome sequence of the basidiomycete white-rot fungus Trametes pubescens.</title>
        <authorList>
            <person name="Makela M.R."/>
            <person name="Granchi Z."/>
            <person name="Peng M."/>
            <person name="De Vries R.P."/>
            <person name="Grigoriev I."/>
            <person name="Riley R."/>
            <person name="Hilden K."/>
        </authorList>
    </citation>
    <scope>NUCLEOTIDE SEQUENCE [LARGE SCALE GENOMIC DNA]</scope>
    <source>
        <strain evidence="2 3">FBCC735</strain>
    </source>
</reference>
<organism evidence="2 3">
    <name type="scientific">Trametes pubescens</name>
    <name type="common">White-rot fungus</name>
    <dbReference type="NCBI Taxonomy" id="154538"/>
    <lineage>
        <taxon>Eukaryota</taxon>
        <taxon>Fungi</taxon>
        <taxon>Dikarya</taxon>
        <taxon>Basidiomycota</taxon>
        <taxon>Agaricomycotina</taxon>
        <taxon>Agaricomycetes</taxon>
        <taxon>Polyporales</taxon>
        <taxon>Polyporaceae</taxon>
        <taxon>Trametes</taxon>
    </lineage>
</organism>
<feature type="region of interest" description="Disordered" evidence="1">
    <location>
        <begin position="76"/>
        <end position="102"/>
    </location>
</feature>
<evidence type="ECO:0000313" key="2">
    <source>
        <dbReference type="EMBL" id="OJT12274.1"/>
    </source>
</evidence>
<dbReference type="AlphaFoldDB" id="A0A1M2VXD6"/>
<comment type="caution">
    <text evidence="2">The sequence shown here is derived from an EMBL/GenBank/DDBJ whole genome shotgun (WGS) entry which is preliminary data.</text>
</comment>
<keyword evidence="3" id="KW-1185">Reference proteome</keyword>
<protein>
    <submittedName>
        <fullName evidence="2">Uncharacterized protein</fullName>
    </submittedName>
</protein>
<evidence type="ECO:0000256" key="1">
    <source>
        <dbReference type="SAM" id="MobiDB-lite"/>
    </source>
</evidence>
<dbReference type="EMBL" id="MNAD01000502">
    <property type="protein sequence ID" value="OJT12274.1"/>
    <property type="molecule type" value="Genomic_DNA"/>
</dbReference>
<dbReference type="Proteomes" id="UP000184267">
    <property type="component" value="Unassembled WGS sequence"/>
</dbReference>
<sequence>MRVLSPDLPEKIARTPTPTSTPSPSPADEHVRVAVLISMPFAMSMAAKKASEYGHAEPELPYMEFGVCAIPLERPFESDADTEPSATASNPVAAATVASGVA</sequence>
<feature type="region of interest" description="Disordered" evidence="1">
    <location>
        <begin position="1"/>
        <end position="29"/>
    </location>
</feature>
<dbReference type="OrthoDB" id="2683906at2759"/>
<name>A0A1M2VXD6_TRAPU</name>
<accession>A0A1M2VXD6</accession>
<gene>
    <name evidence="2" type="ORF">TRAPUB_11181</name>
</gene>